<proteinExistence type="predicted"/>
<protein>
    <submittedName>
        <fullName evidence="2">Uncharacterized protein</fullName>
    </submittedName>
</protein>
<dbReference type="EMBL" id="BMAO01018150">
    <property type="protein sequence ID" value="GFR21485.1"/>
    <property type="molecule type" value="Genomic_DNA"/>
</dbReference>
<feature type="compositionally biased region" description="Basic and acidic residues" evidence="1">
    <location>
        <begin position="29"/>
        <end position="40"/>
    </location>
</feature>
<name>A0A8X6HG46_TRICU</name>
<feature type="region of interest" description="Disordered" evidence="1">
    <location>
        <begin position="29"/>
        <end position="66"/>
    </location>
</feature>
<accession>A0A8X6HG46</accession>
<dbReference type="Proteomes" id="UP000887116">
    <property type="component" value="Unassembled WGS sequence"/>
</dbReference>
<sequence length="118" mass="13357">MISIIACNRQRRELFLNQTYRRKEHFCGQEKYLEPPKPQERGYVGGSASLSSARQEDVNTSEDPPHLARSVCMCVDFPTNTNTPSFLGNCSLRSKPPVQDEIGNSRHMRCVLSSMLPL</sequence>
<keyword evidence="3" id="KW-1185">Reference proteome</keyword>
<dbReference type="AlphaFoldDB" id="A0A8X6HG46"/>
<comment type="caution">
    <text evidence="2">The sequence shown here is derived from an EMBL/GenBank/DDBJ whole genome shotgun (WGS) entry which is preliminary data.</text>
</comment>
<reference evidence="2" key="1">
    <citation type="submission" date="2020-07" db="EMBL/GenBank/DDBJ databases">
        <title>Multicomponent nature underlies the extraordinary mechanical properties of spider dragline silk.</title>
        <authorList>
            <person name="Kono N."/>
            <person name="Nakamura H."/>
            <person name="Mori M."/>
            <person name="Yoshida Y."/>
            <person name="Ohtoshi R."/>
            <person name="Malay A.D."/>
            <person name="Moran D.A.P."/>
            <person name="Tomita M."/>
            <person name="Numata K."/>
            <person name="Arakawa K."/>
        </authorList>
    </citation>
    <scope>NUCLEOTIDE SEQUENCE</scope>
</reference>
<evidence type="ECO:0000313" key="3">
    <source>
        <dbReference type="Proteomes" id="UP000887116"/>
    </source>
</evidence>
<evidence type="ECO:0000256" key="1">
    <source>
        <dbReference type="SAM" id="MobiDB-lite"/>
    </source>
</evidence>
<gene>
    <name evidence="2" type="ORF">TNCT_484021</name>
</gene>
<evidence type="ECO:0000313" key="2">
    <source>
        <dbReference type="EMBL" id="GFR21485.1"/>
    </source>
</evidence>
<organism evidence="2 3">
    <name type="scientific">Trichonephila clavata</name>
    <name type="common">Joro spider</name>
    <name type="synonym">Nephila clavata</name>
    <dbReference type="NCBI Taxonomy" id="2740835"/>
    <lineage>
        <taxon>Eukaryota</taxon>
        <taxon>Metazoa</taxon>
        <taxon>Ecdysozoa</taxon>
        <taxon>Arthropoda</taxon>
        <taxon>Chelicerata</taxon>
        <taxon>Arachnida</taxon>
        <taxon>Araneae</taxon>
        <taxon>Araneomorphae</taxon>
        <taxon>Entelegynae</taxon>
        <taxon>Araneoidea</taxon>
        <taxon>Nephilidae</taxon>
        <taxon>Trichonephila</taxon>
    </lineage>
</organism>